<feature type="transmembrane region" description="Helical" evidence="2">
    <location>
        <begin position="194"/>
        <end position="214"/>
    </location>
</feature>
<feature type="compositionally biased region" description="Basic and acidic residues" evidence="1">
    <location>
        <begin position="234"/>
        <end position="243"/>
    </location>
</feature>
<protein>
    <submittedName>
        <fullName evidence="3">DUF1275 family protein</fullName>
    </submittedName>
</protein>
<feature type="region of interest" description="Disordered" evidence="1">
    <location>
        <begin position="224"/>
        <end position="243"/>
    </location>
</feature>
<feature type="transmembrane region" description="Helical" evidence="2">
    <location>
        <begin position="91"/>
        <end position="109"/>
    </location>
</feature>
<feature type="transmembrane region" description="Helical" evidence="2">
    <location>
        <begin position="60"/>
        <end position="79"/>
    </location>
</feature>
<dbReference type="RefSeq" id="WP_162123485.1">
    <property type="nucleotide sequence ID" value="NZ_PDWK01000007.1"/>
</dbReference>
<feature type="transmembrane region" description="Helical" evidence="2">
    <location>
        <begin position="7"/>
        <end position="31"/>
    </location>
</feature>
<dbReference type="PANTHER" id="PTHR37314:SF4">
    <property type="entry name" value="UPF0700 TRANSMEMBRANE PROTEIN YOAK"/>
    <property type="match status" value="1"/>
</dbReference>
<keyword evidence="4" id="KW-1185">Reference proteome</keyword>
<dbReference type="AlphaFoldDB" id="A0A921TGZ5"/>
<gene>
    <name evidence="3" type="ORF">CR938_02445</name>
</gene>
<evidence type="ECO:0000313" key="3">
    <source>
        <dbReference type="EMBL" id="KAF1690322.1"/>
    </source>
</evidence>
<dbReference type="InterPro" id="IPR010699">
    <property type="entry name" value="DUF1275"/>
</dbReference>
<keyword evidence="2" id="KW-0472">Membrane</keyword>
<dbReference type="Pfam" id="PF06912">
    <property type="entry name" value="DUF1275"/>
    <property type="match status" value="1"/>
</dbReference>
<dbReference type="EMBL" id="PDWK01000007">
    <property type="protein sequence ID" value="KAF1690322.1"/>
    <property type="molecule type" value="Genomic_DNA"/>
</dbReference>
<keyword evidence="2" id="KW-0812">Transmembrane</keyword>
<proteinExistence type="predicted"/>
<dbReference type="PANTHER" id="PTHR37314">
    <property type="entry name" value="SLR0142 PROTEIN"/>
    <property type="match status" value="1"/>
</dbReference>
<evidence type="ECO:0000313" key="4">
    <source>
        <dbReference type="Proteomes" id="UP000717981"/>
    </source>
</evidence>
<sequence length="243" mass="25810">MNTRLPRWVWVGAITLAGIAGMVNAVGFLGFEHLAVSHLTGTTTQLGTALADGNWRAVRHLWAVLIAFSLGAMLSGLVIQDSTLRLGRRYGVALALEAALLLAAIPLFLRQQLNGALLAAMACGLQNAMVTTYSGAVVRTTHLSGMFTDLGIGLGHLLRGLPLPMRRLTLSGLIISGFLCGGILGTWGFRAFGYHALAIPAALTGATGIGYVIYRHHALRLLRRPGSTPDDSGAPEREHRREG</sequence>
<dbReference type="Proteomes" id="UP000717981">
    <property type="component" value="Unassembled WGS sequence"/>
</dbReference>
<organism evidence="3 4">
    <name type="scientific">Pseudoxanthomonas taiwanensis</name>
    <dbReference type="NCBI Taxonomy" id="176598"/>
    <lineage>
        <taxon>Bacteria</taxon>
        <taxon>Pseudomonadati</taxon>
        <taxon>Pseudomonadota</taxon>
        <taxon>Gammaproteobacteria</taxon>
        <taxon>Lysobacterales</taxon>
        <taxon>Lysobacteraceae</taxon>
        <taxon>Pseudoxanthomonas</taxon>
    </lineage>
</organism>
<reference evidence="3" key="1">
    <citation type="submission" date="2017-10" db="EMBL/GenBank/DDBJ databases">
        <title>Whole genome sequencing of members of genus Pseudoxanthomonas.</title>
        <authorList>
            <person name="Kumar S."/>
            <person name="Bansal K."/>
            <person name="Kaur A."/>
            <person name="Patil P."/>
            <person name="Sharma S."/>
            <person name="Patil P.B."/>
        </authorList>
    </citation>
    <scope>NUCLEOTIDE SEQUENCE</scope>
    <source>
        <strain evidence="3">DSM 22914</strain>
    </source>
</reference>
<keyword evidence="2" id="KW-1133">Transmembrane helix</keyword>
<name>A0A921TGZ5_9GAMM</name>
<comment type="caution">
    <text evidence="3">The sequence shown here is derived from an EMBL/GenBank/DDBJ whole genome shotgun (WGS) entry which is preliminary data.</text>
</comment>
<evidence type="ECO:0000256" key="1">
    <source>
        <dbReference type="SAM" id="MobiDB-lite"/>
    </source>
</evidence>
<dbReference type="OrthoDB" id="270162at2"/>
<evidence type="ECO:0000256" key="2">
    <source>
        <dbReference type="SAM" id="Phobius"/>
    </source>
</evidence>
<feature type="transmembrane region" description="Helical" evidence="2">
    <location>
        <begin position="115"/>
        <end position="138"/>
    </location>
</feature>
<accession>A0A921TGZ5</accession>
<feature type="transmembrane region" description="Helical" evidence="2">
    <location>
        <begin position="168"/>
        <end position="188"/>
    </location>
</feature>